<comment type="catalytic activity">
    <reaction evidence="11">
        <text>alpha-NAD(+) + H2O = ADP-D-ribose + nicotinamide + H(+)</text>
        <dbReference type="Rhea" id="RHEA:68792"/>
        <dbReference type="ChEBI" id="CHEBI:15377"/>
        <dbReference type="ChEBI" id="CHEBI:15378"/>
        <dbReference type="ChEBI" id="CHEBI:17154"/>
        <dbReference type="ChEBI" id="CHEBI:57967"/>
        <dbReference type="ChEBI" id="CHEBI:77017"/>
    </reaction>
</comment>
<comment type="caution">
    <text evidence="13">The sequence shown here is derived from an EMBL/GenBank/DDBJ whole genome shotgun (WGS) entry which is preliminary data.</text>
</comment>
<evidence type="ECO:0000256" key="1">
    <source>
        <dbReference type="ARBA" id="ARBA00010702"/>
    </source>
</evidence>
<dbReference type="PANTHER" id="PTHR16222">
    <property type="entry name" value="ADP-RIBOSYLGLYCOHYDROLASE"/>
    <property type="match status" value="1"/>
</dbReference>
<dbReference type="GO" id="GO:0046872">
    <property type="term" value="F:metal ion binding"/>
    <property type="evidence" value="ECO:0007669"/>
    <property type="project" value="UniProtKB-KW"/>
</dbReference>
<evidence type="ECO:0000256" key="8">
    <source>
        <dbReference type="ARBA" id="ARBA00042850"/>
    </source>
</evidence>
<reference evidence="13" key="1">
    <citation type="journal article" date="2019" name="Beilstein J. Org. Chem.">
        <title>Nanangenines: drimane sesquiterpenoids as the dominant metabolite cohort of a novel Australian fungus, Aspergillus nanangensis.</title>
        <authorList>
            <person name="Lacey H.J."/>
            <person name="Gilchrist C.L.M."/>
            <person name="Crombie A."/>
            <person name="Kalaitzis J.A."/>
            <person name="Vuong D."/>
            <person name="Rutledge P.J."/>
            <person name="Turner P."/>
            <person name="Pitt J.I."/>
            <person name="Lacey E."/>
            <person name="Chooi Y.H."/>
            <person name="Piggott A.M."/>
        </authorList>
    </citation>
    <scope>NUCLEOTIDE SEQUENCE</scope>
    <source>
        <strain evidence="13">MST-FP2251</strain>
    </source>
</reference>
<dbReference type="AlphaFoldDB" id="A0AAD4CKJ5"/>
<evidence type="ECO:0000256" key="6">
    <source>
        <dbReference type="ARBA" id="ARBA00042471"/>
    </source>
</evidence>
<keyword evidence="14" id="KW-1185">Reference proteome</keyword>
<gene>
    <name evidence="13" type="ORF">FE257_009225</name>
</gene>
<dbReference type="Proteomes" id="UP001194746">
    <property type="component" value="Unassembled WGS sequence"/>
</dbReference>
<keyword evidence="12" id="KW-0460">Magnesium</keyword>
<feature type="binding site" evidence="12">
    <location>
        <position position="54"/>
    </location>
    <ligand>
        <name>Mg(2+)</name>
        <dbReference type="ChEBI" id="CHEBI:18420"/>
        <label>1</label>
    </ligand>
</feature>
<evidence type="ECO:0000256" key="9">
    <source>
        <dbReference type="ARBA" id="ARBA00043187"/>
    </source>
</evidence>
<feature type="binding site" evidence="12">
    <location>
        <position position="272"/>
    </location>
    <ligand>
        <name>Mg(2+)</name>
        <dbReference type="ChEBI" id="CHEBI:18420"/>
        <label>1</label>
    </ligand>
</feature>
<comment type="similarity">
    <text evidence="1">Belongs to the ADP-ribosylglycohydrolase family.</text>
</comment>
<evidence type="ECO:0000256" key="3">
    <source>
        <dbReference type="ARBA" id="ARBA00022801"/>
    </source>
</evidence>
<evidence type="ECO:0000256" key="10">
    <source>
        <dbReference type="ARBA" id="ARBA00043193"/>
    </source>
</evidence>
<feature type="binding site" evidence="12">
    <location>
        <position position="55"/>
    </location>
    <ligand>
        <name>Mg(2+)</name>
        <dbReference type="ChEBI" id="CHEBI:18420"/>
        <label>1</label>
    </ligand>
</feature>
<dbReference type="SUPFAM" id="SSF101478">
    <property type="entry name" value="ADP-ribosylglycohydrolase"/>
    <property type="match status" value="1"/>
</dbReference>
<feature type="binding site" evidence="12">
    <location>
        <position position="270"/>
    </location>
    <ligand>
        <name>Mg(2+)</name>
        <dbReference type="ChEBI" id="CHEBI:18420"/>
        <label>1</label>
    </ligand>
</feature>
<dbReference type="InterPro" id="IPR050792">
    <property type="entry name" value="ADP-ribosylglycohydrolase"/>
</dbReference>
<comment type="cofactor">
    <cofactor evidence="12">
        <name>Mg(2+)</name>
        <dbReference type="ChEBI" id="CHEBI:18420"/>
    </cofactor>
    <text evidence="12">Binds 2 magnesium ions per subunit.</text>
</comment>
<dbReference type="PANTHER" id="PTHR16222:SF24">
    <property type="entry name" value="ADP-RIBOSYLHYDROLASE ARH3"/>
    <property type="match status" value="1"/>
</dbReference>
<keyword evidence="3" id="KW-0378">Hydrolase</keyword>
<feature type="binding site" evidence="12">
    <location>
        <position position="56"/>
    </location>
    <ligand>
        <name>Mg(2+)</name>
        <dbReference type="ChEBI" id="CHEBI:18420"/>
        <label>1</label>
    </ligand>
</feature>
<evidence type="ECO:0000256" key="11">
    <source>
        <dbReference type="ARBA" id="ARBA00049015"/>
    </source>
</evidence>
<name>A0AAD4CKJ5_ASPNN</name>
<dbReference type="Pfam" id="PF03747">
    <property type="entry name" value="ADP_ribosyl_GH"/>
    <property type="match status" value="1"/>
</dbReference>
<evidence type="ECO:0000313" key="14">
    <source>
        <dbReference type="Proteomes" id="UP001194746"/>
    </source>
</evidence>
<reference evidence="13" key="2">
    <citation type="submission" date="2020-02" db="EMBL/GenBank/DDBJ databases">
        <authorList>
            <person name="Gilchrist C.L.M."/>
            <person name="Chooi Y.-H."/>
        </authorList>
    </citation>
    <scope>NUCLEOTIDE SEQUENCE</scope>
    <source>
        <strain evidence="13">MST-FP2251</strain>
    </source>
</reference>
<sequence length="324" mass="35418">MAEFARSRALGSIWGVCVGDALGGPVQFSEPNTFTPITTLRFVQPFHKPAGSYSDDGSMTLALAQSLIDSQGTYDHALSIEYFLDWLCNGRFSTTSAAWDVGFSTRAALHSWKSLGVADINQTQAHIDRALDRENRSGNGSLMRIAPVGVVLWQDAATAKMVARQHGRVTHPSLPCVEACDLYTELVCGAMRGDGKDQLCDMVRRFQPRHSKLAERMTRYKTLEGWRTRSESEMRSSGWVVDTLEVALWAFFKYDSWAEGALAVVNLGGDSDTAGAVFGGLAGAFYGYEAIPKEWVDGMQNQELIGAVAGKLADLVISQSEKMI</sequence>
<dbReference type="EC" id="3.2.1.143" evidence="2"/>
<evidence type="ECO:0000256" key="12">
    <source>
        <dbReference type="PIRSR" id="PIRSR605502-1"/>
    </source>
</evidence>
<evidence type="ECO:0000256" key="5">
    <source>
        <dbReference type="ARBA" id="ARBA00042398"/>
    </source>
</evidence>
<accession>A0AAD4CKJ5</accession>
<dbReference type="Gene3D" id="1.10.4080.10">
    <property type="entry name" value="ADP-ribosylation/Crystallin J1"/>
    <property type="match status" value="1"/>
</dbReference>
<feature type="binding site" evidence="12">
    <location>
        <position position="273"/>
    </location>
    <ligand>
        <name>Mg(2+)</name>
        <dbReference type="ChEBI" id="CHEBI:18420"/>
        <label>1</label>
    </ligand>
</feature>
<evidence type="ECO:0000256" key="7">
    <source>
        <dbReference type="ARBA" id="ARBA00042722"/>
    </source>
</evidence>
<proteinExistence type="inferred from homology"/>
<protein>
    <recommendedName>
        <fullName evidence="4">ADP-ribosylhydrolase ARH3</fullName>
        <ecNumber evidence="2">3.2.1.143</ecNumber>
    </recommendedName>
    <alternativeName>
        <fullName evidence="5">ADP-ribose glycohydrolase ARH3</fullName>
    </alternativeName>
    <alternativeName>
        <fullName evidence="6">ADP-ribosylhydrolase 3</fullName>
    </alternativeName>
    <alternativeName>
        <fullName evidence="9">O-acetyl-ADP-ribose deacetylase ARH3</fullName>
    </alternativeName>
    <alternativeName>
        <fullName evidence="10">Poly(ADP-ribose) glycohydrolase ARH3</fullName>
    </alternativeName>
    <alternativeName>
        <fullName evidence="8">[Protein ADP-ribosylarginine] hydrolase-like protein 2</fullName>
    </alternativeName>
    <alternativeName>
        <fullName evidence="7">[Protein ADP-ribosylserine] hydrolase</fullName>
    </alternativeName>
</protein>
<evidence type="ECO:0000256" key="2">
    <source>
        <dbReference type="ARBA" id="ARBA00012255"/>
    </source>
</evidence>
<evidence type="ECO:0000256" key="4">
    <source>
        <dbReference type="ARBA" id="ARBA00041057"/>
    </source>
</evidence>
<evidence type="ECO:0000313" key="13">
    <source>
        <dbReference type="EMBL" id="KAF9888230.1"/>
    </source>
</evidence>
<dbReference type="EMBL" id="VCAU01000050">
    <property type="protein sequence ID" value="KAF9888230.1"/>
    <property type="molecule type" value="Genomic_DNA"/>
</dbReference>
<keyword evidence="12" id="KW-0479">Metal-binding</keyword>
<dbReference type="GO" id="GO:0004649">
    <property type="term" value="F:poly(ADP-ribose) glycohydrolase activity"/>
    <property type="evidence" value="ECO:0007669"/>
    <property type="project" value="UniProtKB-EC"/>
</dbReference>
<organism evidence="13 14">
    <name type="scientific">Aspergillus nanangensis</name>
    <dbReference type="NCBI Taxonomy" id="2582783"/>
    <lineage>
        <taxon>Eukaryota</taxon>
        <taxon>Fungi</taxon>
        <taxon>Dikarya</taxon>
        <taxon>Ascomycota</taxon>
        <taxon>Pezizomycotina</taxon>
        <taxon>Eurotiomycetes</taxon>
        <taxon>Eurotiomycetidae</taxon>
        <taxon>Eurotiales</taxon>
        <taxon>Aspergillaceae</taxon>
        <taxon>Aspergillus</taxon>
        <taxon>Aspergillus subgen. Circumdati</taxon>
    </lineage>
</organism>
<dbReference type="InterPro" id="IPR005502">
    <property type="entry name" value="Ribosyl_crysJ1"/>
</dbReference>
<dbReference type="InterPro" id="IPR036705">
    <property type="entry name" value="Ribosyl_crysJ1_sf"/>
</dbReference>